<comment type="caution">
    <text evidence="2">The sequence shown here is derived from an EMBL/GenBank/DDBJ whole genome shotgun (WGS) entry which is preliminary data.</text>
</comment>
<accession>A0A815Q9V1</accession>
<gene>
    <name evidence="2" type="ORF">RFH988_LOCUS37153</name>
</gene>
<dbReference type="AlphaFoldDB" id="A0A815Q9V1"/>
<organism evidence="2 3">
    <name type="scientific">Rotaria sordida</name>
    <dbReference type="NCBI Taxonomy" id="392033"/>
    <lineage>
        <taxon>Eukaryota</taxon>
        <taxon>Metazoa</taxon>
        <taxon>Spiralia</taxon>
        <taxon>Gnathifera</taxon>
        <taxon>Rotifera</taxon>
        <taxon>Eurotatoria</taxon>
        <taxon>Bdelloidea</taxon>
        <taxon>Philodinida</taxon>
        <taxon>Philodinidae</taxon>
        <taxon>Rotaria</taxon>
    </lineage>
</organism>
<dbReference type="EMBL" id="CAJNOO010007047">
    <property type="protein sequence ID" value="CAF1460963.1"/>
    <property type="molecule type" value="Genomic_DNA"/>
</dbReference>
<dbReference type="OrthoDB" id="10036122at2759"/>
<feature type="compositionally biased region" description="Basic and acidic residues" evidence="1">
    <location>
        <begin position="221"/>
        <end position="235"/>
    </location>
</feature>
<feature type="region of interest" description="Disordered" evidence="1">
    <location>
        <begin position="205"/>
        <end position="235"/>
    </location>
</feature>
<evidence type="ECO:0000313" key="3">
    <source>
        <dbReference type="Proteomes" id="UP000663882"/>
    </source>
</evidence>
<proteinExistence type="predicted"/>
<feature type="region of interest" description="Disordered" evidence="1">
    <location>
        <begin position="1"/>
        <end position="56"/>
    </location>
</feature>
<dbReference type="Proteomes" id="UP000663882">
    <property type="component" value="Unassembled WGS sequence"/>
</dbReference>
<feature type="compositionally biased region" description="Polar residues" evidence="1">
    <location>
        <begin position="18"/>
        <end position="47"/>
    </location>
</feature>
<evidence type="ECO:0000256" key="1">
    <source>
        <dbReference type="SAM" id="MobiDB-lite"/>
    </source>
</evidence>
<protein>
    <submittedName>
        <fullName evidence="2">Uncharacterized protein</fullName>
    </submittedName>
</protein>
<sequence length="235" mass="26799">MSTVEVNGAGNPHPDELIQSSSNEQISRSYNRTRSVQYRNEYESASHTSKRNRKNFNIGIVQHPSKLSDNRQETAKVSTVVTTTSSYFNINKIPSSYSIVVENVPSQWSVQAFDNELKQHYPSIVRVVRLFISGGRPFSNVHDDNTAFDVQPYLPPTRILQYYNCQVYDDHIAAHCPNKDNPVRFRRAQHHSYKPNGNNVIKCAHHQGDHMTGNPSCPVNSEKRQEKKSTIENIT</sequence>
<reference evidence="2" key="1">
    <citation type="submission" date="2021-02" db="EMBL/GenBank/DDBJ databases">
        <authorList>
            <person name="Nowell W R."/>
        </authorList>
    </citation>
    <scope>NUCLEOTIDE SEQUENCE</scope>
</reference>
<name>A0A815Q9V1_9BILA</name>
<evidence type="ECO:0000313" key="2">
    <source>
        <dbReference type="EMBL" id="CAF1460963.1"/>
    </source>
</evidence>